<dbReference type="CDD" id="cd18578">
    <property type="entry name" value="ABC_6TM_Pgp_ABCB1_D2_like"/>
    <property type="match status" value="1"/>
</dbReference>
<feature type="transmembrane region" description="Helical" evidence="10">
    <location>
        <begin position="38"/>
        <end position="59"/>
    </location>
</feature>
<evidence type="ECO:0000256" key="8">
    <source>
        <dbReference type="ARBA" id="ARBA00023136"/>
    </source>
</evidence>
<dbReference type="SUPFAM" id="SSF52540">
    <property type="entry name" value="P-loop containing nucleoside triphosphate hydrolases"/>
    <property type="match status" value="1"/>
</dbReference>
<feature type="non-terminal residue" evidence="13">
    <location>
        <position position="1"/>
    </location>
</feature>
<organism evidence="13 14">
    <name type="scientific">Diversispora eburnea</name>
    <dbReference type="NCBI Taxonomy" id="1213867"/>
    <lineage>
        <taxon>Eukaryota</taxon>
        <taxon>Fungi</taxon>
        <taxon>Fungi incertae sedis</taxon>
        <taxon>Mucoromycota</taxon>
        <taxon>Glomeromycotina</taxon>
        <taxon>Glomeromycetes</taxon>
        <taxon>Diversisporales</taxon>
        <taxon>Diversisporaceae</taxon>
        <taxon>Diversispora</taxon>
    </lineage>
</organism>
<protein>
    <submittedName>
        <fullName evidence="13">402_t:CDS:1</fullName>
    </submittedName>
</protein>
<evidence type="ECO:0000256" key="3">
    <source>
        <dbReference type="ARBA" id="ARBA00022448"/>
    </source>
</evidence>
<dbReference type="Gene3D" id="1.20.1560.10">
    <property type="entry name" value="ABC transporter type 1, transmembrane domain"/>
    <property type="match status" value="2"/>
</dbReference>
<evidence type="ECO:0000256" key="5">
    <source>
        <dbReference type="ARBA" id="ARBA00022741"/>
    </source>
</evidence>
<dbReference type="InterPro" id="IPR003439">
    <property type="entry name" value="ABC_transporter-like_ATP-bd"/>
</dbReference>
<keyword evidence="14" id="KW-1185">Reference proteome</keyword>
<dbReference type="CDD" id="cd03249">
    <property type="entry name" value="ABC_MTABC3_MDL1_MDL2"/>
    <property type="match status" value="1"/>
</dbReference>
<evidence type="ECO:0000259" key="11">
    <source>
        <dbReference type="PROSITE" id="PS50893"/>
    </source>
</evidence>
<feature type="transmembrane region" description="Helical" evidence="10">
    <location>
        <begin position="176"/>
        <end position="198"/>
    </location>
</feature>
<reference evidence="13" key="1">
    <citation type="submission" date="2021-06" db="EMBL/GenBank/DDBJ databases">
        <authorList>
            <person name="Kallberg Y."/>
            <person name="Tangrot J."/>
            <person name="Rosling A."/>
        </authorList>
    </citation>
    <scope>NUCLEOTIDE SEQUENCE</scope>
    <source>
        <strain evidence="13">AZ414A</strain>
    </source>
</reference>
<dbReference type="PROSITE" id="PS50929">
    <property type="entry name" value="ABC_TM1F"/>
    <property type="match status" value="2"/>
</dbReference>
<comment type="subcellular location">
    <subcellularLocation>
        <location evidence="1">Membrane</location>
        <topology evidence="1">Multi-pass membrane protein</topology>
    </subcellularLocation>
</comment>
<dbReference type="Proteomes" id="UP000789706">
    <property type="component" value="Unassembled WGS sequence"/>
</dbReference>
<dbReference type="InterPro" id="IPR003593">
    <property type="entry name" value="AAA+_ATPase"/>
</dbReference>
<feature type="transmembrane region" description="Helical" evidence="10">
    <location>
        <begin position="66"/>
        <end position="87"/>
    </location>
</feature>
<feature type="region of interest" description="Disordered" evidence="9">
    <location>
        <begin position="611"/>
        <end position="649"/>
    </location>
</feature>
<evidence type="ECO:0000256" key="2">
    <source>
        <dbReference type="ARBA" id="ARBA00007577"/>
    </source>
</evidence>
<evidence type="ECO:0000313" key="13">
    <source>
        <dbReference type="EMBL" id="CAG8485400.1"/>
    </source>
</evidence>
<keyword evidence="6" id="KW-0067">ATP-binding</keyword>
<evidence type="ECO:0000256" key="9">
    <source>
        <dbReference type="SAM" id="MobiDB-lite"/>
    </source>
</evidence>
<feature type="transmembrane region" description="Helical" evidence="10">
    <location>
        <begin position="910"/>
        <end position="934"/>
    </location>
</feature>
<keyword evidence="4 10" id="KW-0812">Transmembrane</keyword>
<evidence type="ECO:0000313" key="14">
    <source>
        <dbReference type="Proteomes" id="UP000789706"/>
    </source>
</evidence>
<keyword evidence="7 10" id="KW-1133">Transmembrane helix</keyword>
<dbReference type="GO" id="GO:0090374">
    <property type="term" value="P:oligopeptide export from mitochondrion"/>
    <property type="evidence" value="ECO:0007669"/>
    <property type="project" value="TreeGrafter"/>
</dbReference>
<evidence type="ECO:0000256" key="7">
    <source>
        <dbReference type="ARBA" id="ARBA00022989"/>
    </source>
</evidence>
<dbReference type="SUPFAM" id="SSF90123">
    <property type="entry name" value="ABC transporter transmembrane region"/>
    <property type="match status" value="2"/>
</dbReference>
<dbReference type="InterPro" id="IPR036640">
    <property type="entry name" value="ABC1_TM_sf"/>
</dbReference>
<feature type="transmembrane region" description="Helical" evidence="10">
    <location>
        <begin position="254"/>
        <end position="278"/>
    </location>
</feature>
<comment type="caution">
    <text evidence="13">The sequence shown here is derived from an EMBL/GenBank/DDBJ whole genome shotgun (WGS) entry which is preliminary data.</text>
</comment>
<feature type="transmembrane region" description="Helical" evidence="10">
    <location>
        <begin position="107"/>
        <end position="131"/>
    </location>
</feature>
<evidence type="ECO:0000259" key="12">
    <source>
        <dbReference type="PROSITE" id="PS50929"/>
    </source>
</evidence>
<dbReference type="InterPro" id="IPR017871">
    <property type="entry name" value="ABC_transporter-like_CS"/>
</dbReference>
<dbReference type="AlphaFoldDB" id="A0A9N8ZD22"/>
<dbReference type="FunFam" id="3.40.50.300:FF:000205">
    <property type="entry name" value="ABC transporter B family member 4"/>
    <property type="match status" value="1"/>
</dbReference>
<feature type="transmembrane region" description="Helical" evidence="10">
    <location>
        <begin position="690"/>
        <end position="717"/>
    </location>
</feature>
<dbReference type="Pfam" id="PF00005">
    <property type="entry name" value="ABC_tran"/>
    <property type="match status" value="1"/>
</dbReference>
<dbReference type="PANTHER" id="PTHR43394">
    <property type="entry name" value="ATP-DEPENDENT PERMEASE MDL1, MITOCHONDRIAL"/>
    <property type="match status" value="1"/>
</dbReference>
<sequence>MTWNNVNNDEKSSQNKNIGTKDSNNKDKTTNAVGFFQLFRYATFLDILMMFVGSICAAANGAAFPYQTIIIGNALDALLRYGVLLSANAVTEDAKDELKRDILKQTIYFLAIGGAVSIFSYLQITLWMVAGERQVMDKLQIVYPQMQVYSKVGLVVQSLASFIGGFVIGFTKEWKLTLVICSTLPLLIAAAALFAYVVEDSTKKGQEVYAEAGNVAEQVLSGIRTVIAFGGEQREIARYSQKLKGAYTIGKKKALSTGLSFGFINFAFFGILALAYWYGSTLVYNGKMTSGEVYNVVLAVVTGAYLFGSASPSFTAIANARGAAYNLFNIIDRFSAIDSDSKTGIILDKNSVKGRLEFKNIDFFYPSRPDIQILKNFNLTIDSGETVALVGSSGSGKSTIVALLERFYNPTNGSILLDGEDIEKINVKSLRSQIGLVGQEPVLFPKSIRENVAWGEISDDKKPSLDEVIEACKKSNAHEFIKDLPKSYDTEVGDKGSLLSGGQKQRIAIARAIIKNPSILLLDEATSALDTESEHLVQEALDKATASKSFTSIVIAHRLSTVKNADKIVVMNQGEIVEIGNHEELLAKHGAYYDLVQAQELKVQDNDVEEIEVSSQSDNDVEEIEVSSQSEDEADITQDDSDKKIEFEEKDKSANLRGMTTKDSTDRSLKSLEEKGDNFGKILKLQKPEYSLLFTGLIGSVISGLIFPMFSILLVNILNSFSKTEDSNFWSLMFLILAIASAVGNFGHSFFFAFVGEKLTWRLRVMTFTALLKQEIGYFDDEKNSTGVLTSKLAVDATKVDGLTGLLMGNIFYSLTSFTSGLIIAFIFGWKLTLVVLATVPLFVISSRLQMSSVAGFGEKTRKACEESNEIVQQSVSHIRTIASLTLEKTFFKFYQTAIMSPHKIALKGIMISSLGFGFAQGALFFIYALAFWYGGELIARGEYTPMEMLKAFFPILFMAMGVGQA</sequence>
<evidence type="ECO:0000256" key="4">
    <source>
        <dbReference type="ARBA" id="ARBA00022692"/>
    </source>
</evidence>
<dbReference type="InterPro" id="IPR011527">
    <property type="entry name" value="ABC1_TM_dom"/>
</dbReference>
<dbReference type="CDD" id="cd18577">
    <property type="entry name" value="ABC_6TM_Pgp_ABCB1_D1_like"/>
    <property type="match status" value="1"/>
</dbReference>
<dbReference type="Gene3D" id="3.40.50.300">
    <property type="entry name" value="P-loop containing nucleotide triphosphate hydrolases"/>
    <property type="match status" value="1"/>
</dbReference>
<dbReference type="Pfam" id="PF00664">
    <property type="entry name" value="ABC_membrane"/>
    <property type="match status" value="3"/>
</dbReference>
<dbReference type="GO" id="GO:0015421">
    <property type="term" value="F:ABC-type oligopeptide transporter activity"/>
    <property type="evidence" value="ECO:0007669"/>
    <property type="project" value="TreeGrafter"/>
</dbReference>
<dbReference type="PANTHER" id="PTHR43394:SF27">
    <property type="entry name" value="ATP-DEPENDENT TRANSLOCASE ABCB1-LIKE"/>
    <property type="match status" value="1"/>
</dbReference>
<dbReference type="GO" id="GO:0016887">
    <property type="term" value="F:ATP hydrolysis activity"/>
    <property type="evidence" value="ECO:0007669"/>
    <property type="project" value="InterPro"/>
</dbReference>
<gene>
    <name evidence="13" type="ORF">DEBURN_LOCUS3886</name>
</gene>
<keyword evidence="5" id="KW-0547">Nucleotide-binding</keyword>
<feature type="compositionally biased region" description="Acidic residues" evidence="9">
    <location>
        <begin position="619"/>
        <end position="639"/>
    </location>
</feature>
<dbReference type="GO" id="GO:0005743">
    <property type="term" value="C:mitochondrial inner membrane"/>
    <property type="evidence" value="ECO:0007669"/>
    <property type="project" value="TreeGrafter"/>
</dbReference>
<feature type="domain" description="ABC transmembrane type-1" evidence="12">
    <location>
        <begin position="694"/>
        <end position="966"/>
    </location>
</feature>
<comment type="similarity">
    <text evidence="2">Belongs to the ABC transporter superfamily. ABCB family. Multidrug resistance exporter (TC 3.A.1.201) subfamily.</text>
</comment>
<feature type="region of interest" description="Disordered" evidence="9">
    <location>
        <begin position="1"/>
        <end position="25"/>
    </location>
</feature>
<dbReference type="OrthoDB" id="6500128at2759"/>
<keyword evidence="3" id="KW-0813">Transport</keyword>
<dbReference type="PROSITE" id="PS00211">
    <property type="entry name" value="ABC_TRANSPORTER_1"/>
    <property type="match status" value="1"/>
</dbReference>
<feature type="compositionally biased region" description="Basic and acidic residues" evidence="9">
    <location>
        <begin position="640"/>
        <end position="649"/>
    </location>
</feature>
<feature type="transmembrane region" description="Helical" evidence="10">
    <location>
        <begin position="822"/>
        <end position="845"/>
    </location>
</feature>
<dbReference type="GO" id="GO:0005524">
    <property type="term" value="F:ATP binding"/>
    <property type="evidence" value="ECO:0007669"/>
    <property type="project" value="UniProtKB-KW"/>
</dbReference>
<feature type="domain" description="ABC transmembrane type-1" evidence="12">
    <location>
        <begin position="51"/>
        <end position="319"/>
    </location>
</feature>
<dbReference type="PROSITE" id="PS50893">
    <property type="entry name" value="ABC_TRANSPORTER_2"/>
    <property type="match status" value="1"/>
</dbReference>
<proteinExistence type="inferred from homology"/>
<feature type="domain" description="ABC transporter" evidence="11">
    <location>
        <begin position="356"/>
        <end position="598"/>
    </location>
</feature>
<dbReference type="FunFam" id="1.20.1560.10:FF:000009">
    <property type="entry name" value="ABC transporter B family member 1"/>
    <property type="match status" value="1"/>
</dbReference>
<dbReference type="InterPro" id="IPR039421">
    <property type="entry name" value="Type_1_exporter"/>
</dbReference>
<feature type="non-terminal residue" evidence="13">
    <location>
        <position position="966"/>
    </location>
</feature>
<evidence type="ECO:0000256" key="6">
    <source>
        <dbReference type="ARBA" id="ARBA00022840"/>
    </source>
</evidence>
<name>A0A9N8ZD22_9GLOM</name>
<feature type="transmembrane region" description="Helical" evidence="10">
    <location>
        <begin position="729"/>
        <end position="756"/>
    </location>
</feature>
<evidence type="ECO:0000256" key="1">
    <source>
        <dbReference type="ARBA" id="ARBA00004141"/>
    </source>
</evidence>
<keyword evidence="8 10" id="KW-0472">Membrane</keyword>
<feature type="transmembrane region" description="Helical" evidence="10">
    <location>
        <begin position="293"/>
        <end position="311"/>
    </location>
</feature>
<accession>A0A9N8ZD22</accession>
<dbReference type="InterPro" id="IPR027417">
    <property type="entry name" value="P-loop_NTPase"/>
</dbReference>
<dbReference type="SMART" id="SM00382">
    <property type="entry name" value="AAA"/>
    <property type="match status" value="1"/>
</dbReference>
<feature type="transmembrane region" description="Helical" evidence="10">
    <location>
        <begin position="152"/>
        <end position="170"/>
    </location>
</feature>
<dbReference type="EMBL" id="CAJVPK010000264">
    <property type="protein sequence ID" value="CAG8485400.1"/>
    <property type="molecule type" value="Genomic_DNA"/>
</dbReference>
<evidence type="ECO:0000256" key="10">
    <source>
        <dbReference type="SAM" id="Phobius"/>
    </source>
</evidence>